<dbReference type="EMBL" id="AFYH01239827">
    <property type="status" value="NOT_ANNOTATED_CDS"/>
    <property type="molecule type" value="Genomic_DNA"/>
</dbReference>
<dbReference type="OrthoDB" id="73919at2759"/>
<dbReference type="Pfam" id="PF01823">
    <property type="entry name" value="MACPF"/>
    <property type="match status" value="1"/>
</dbReference>
<dbReference type="GeneTree" id="ENSGT00530000063725"/>
<dbReference type="HOGENOM" id="CLU_039516_2_0_1"/>
<dbReference type="InParanoid" id="M3XK39"/>
<evidence type="ECO:0000313" key="5">
    <source>
        <dbReference type="Ensembl" id="ENSLACP00000023095.1"/>
    </source>
</evidence>
<feature type="domain" description="MACPF" evidence="4">
    <location>
        <begin position="30"/>
        <end position="379"/>
    </location>
</feature>
<dbReference type="PROSITE" id="PS50004">
    <property type="entry name" value="C2"/>
    <property type="match status" value="1"/>
</dbReference>
<reference evidence="5" key="2">
    <citation type="submission" date="2025-08" db="UniProtKB">
        <authorList>
            <consortium name="Ensembl"/>
        </authorList>
    </citation>
    <scope>IDENTIFICATION</scope>
</reference>
<evidence type="ECO:0000256" key="1">
    <source>
        <dbReference type="ARBA" id="ARBA00022729"/>
    </source>
</evidence>
<dbReference type="eggNOG" id="ENOG502RQWS">
    <property type="taxonomic scope" value="Eukaryota"/>
</dbReference>
<dbReference type="GO" id="GO:0051607">
    <property type="term" value="P:defense response to virus"/>
    <property type="evidence" value="ECO:0007669"/>
    <property type="project" value="TreeGrafter"/>
</dbReference>
<feature type="signal peptide" evidence="2">
    <location>
        <begin position="1"/>
        <end position="24"/>
    </location>
</feature>
<name>M3XK39_LATCH</name>
<dbReference type="InterPro" id="IPR035892">
    <property type="entry name" value="C2_domain_sf"/>
</dbReference>
<dbReference type="InterPro" id="IPR000008">
    <property type="entry name" value="C2_dom"/>
</dbReference>
<dbReference type="InterPro" id="IPR052784">
    <property type="entry name" value="Perforin-1_pore-forming"/>
</dbReference>
<dbReference type="GO" id="GO:0022829">
    <property type="term" value="F:wide pore channel activity"/>
    <property type="evidence" value="ECO:0007669"/>
    <property type="project" value="TreeGrafter"/>
</dbReference>
<feature type="domain" description="C2" evidence="3">
    <location>
        <begin position="394"/>
        <end position="511"/>
    </location>
</feature>
<dbReference type="PANTHER" id="PTHR46096:SF3">
    <property type="entry name" value="PERFORIN-1"/>
    <property type="match status" value="1"/>
</dbReference>
<dbReference type="RefSeq" id="XP_014353906.1">
    <property type="nucleotide sequence ID" value="XM_014498420.2"/>
</dbReference>
<evidence type="ECO:0000259" key="3">
    <source>
        <dbReference type="PROSITE" id="PS50004"/>
    </source>
</evidence>
<dbReference type="PANTHER" id="PTHR46096">
    <property type="entry name" value="PERFORIN-1"/>
    <property type="match status" value="1"/>
</dbReference>
<keyword evidence="1 2" id="KW-0732">Signal</keyword>
<dbReference type="GeneID" id="102365978"/>
<feature type="chain" id="PRO_5004043808" evidence="2">
    <location>
        <begin position="25"/>
        <end position="541"/>
    </location>
</feature>
<dbReference type="OMA" id="CICIANP"/>
<keyword evidence="6" id="KW-1185">Reference proteome</keyword>
<proteinExistence type="predicted"/>
<reference evidence="6" key="1">
    <citation type="submission" date="2011-08" db="EMBL/GenBank/DDBJ databases">
        <title>The draft genome of Latimeria chalumnae.</title>
        <authorList>
            <person name="Di Palma F."/>
            <person name="Alfoldi J."/>
            <person name="Johnson J."/>
            <person name="Berlin A."/>
            <person name="Gnerre S."/>
            <person name="Jaffe D."/>
            <person name="MacCallum I."/>
            <person name="Young S."/>
            <person name="Walker B.J."/>
            <person name="Lander E."/>
            <person name="Lindblad-Toh K."/>
        </authorList>
    </citation>
    <scope>NUCLEOTIDE SEQUENCE [LARGE SCALE GENOMIC DNA]</scope>
    <source>
        <strain evidence="6">Wild caught</strain>
    </source>
</reference>
<sequence>MRFQSACLLLPLGTVLLFLSSADAQCFSGTREECKDVDFIPGHNLGGEGLDITTLTRKGAYVFKMETTLNSNNNCTICKNIWTGMDEKVPLAIVDWRSLRRCKQSVTSKLYESSVSLASSTSNGVSNDWKVGLGVMPKPGFGMEVALSGSRSKLAEYAMGKAKTDKYSFSSQEVFCSYYRYRMKRTAELTPQFSTLLNSLPLHYNSVTKPQFWQLIDIYGTHYIREVQLGGRIREVTALKSCELTLDAVTNDEVKDCLGVEASVMAFGVQASSMYKKCTEVKKKRLSEHTFSDKFSEREVEVIGGGRDTDVSDLLFSSAHTRKVKIWMESLKTNPDIISYSLAPLHQLTRSQPKKNNLKKAITDYITERAIQHKCPSCPSGSFPSQREKCKCICIANPYMTDSCCPKERGLGQLTVGIVYGRGLWGDYITQTDGYVKVFFQRKEQRTGVINNNNNPNWNAHFNFGIVNILQDNNLRVEVWDADYGWDDDNLGTFTIQVQTTKGFQEEIKFLKHGSIKFNFKFQCIKGLKGSRCEEHSSQTV</sequence>
<dbReference type="InterPro" id="IPR020864">
    <property type="entry name" value="MACPF"/>
</dbReference>
<evidence type="ECO:0000259" key="4">
    <source>
        <dbReference type="PROSITE" id="PS51412"/>
    </source>
</evidence>
<dbReference type="GO" id="GO:0016020">
    <property type="term" value="C:membrane"/>
    <property type="evidence" value="ECO:0007669"/>
    <property type="project" value="TreeGrafter"/>
</dbReference>
<gene>
    <name evidence="5" type="primary">LOC102365978</name>
</gene>
<reference evidence="5" key="3">
    <citation type="submission" date="2025-09" db="UniProtKB">
        <authorList>
            <consortium name="Ensembl"/>
        </authorList>
    </citation>
    <scope>IDENTIFICATION</scope>
</reference>
<dbReference type="Proteomes" id="UP000008672">
    <property type="component" value="Unassembled WGS sequence"/>
</dbReference>
<dbReference type="Gene3D" id="2.60.40.150">
    <property type="entry name" value="C2 domain"/>
    <property type="match status" value="1"/>
</dbReference>
<dbReference type="GO" id="GO:0001913">
    <property type="term" value="P:T cell mediated cytotoxicity"/>
    <property type="evidence" value="ECO:0007669"/>
    <property type="project" value="TreeGrafter"/>
</dbReference>
<dbReference type="AlphaFoldDB" id="M3XK39"/>
<evidence type="ECO:0000313" key="6">
    <source>
        <dbReference type="Proteomes" id="UP000008672"/>
    </source>
</evidence>
<dbReference type="KEGG" id="lcm:102365978"/>
<accession>M3XK39</accession>
<dbReference type="SMART" id="SM00457">
    <property type="entry name" value="MACPF"/>
    <property type="match status" value="1"/>
</dbReference>
<protein>
    <submittedName>
        <fullName evidence="5">Uncharacterized protein</fullName>
    </submittedName>
</protein>
<evidence type="ECO:0000256" key="2">
    <source>
        <dbReference type="SAM" id="SignalP"/>
    </source>
</evidence>
<dbReference type="SUPFAM" id="SSF49562">
    <property type="entry name" value="C2 domain (Calcium/lipid-binding domain, CaLB)"/>
    <property type="match status" value="1"/>
</dbReference>
<dbReference type="GO" id="GO:0001771">
    <property type="term" value="P:immunological synapse formation"/>
    <property type="evidence" value="ECO:0007669"/>
    <property type="project" value="TreeGrafter"/>
</dbReference>
<dbReference type="EMBL" id="AFYH01239829">
    <property type="status" value="NOT_ANNOTATED_CDS"/>
    <property type="molecule type" value="Genomic_DNA"/>
</dbReference>
<organism evidence="5 6">
    <name type="scientific">Latimeria chalumnae</name>
    <name type="common">Coelacanth</name>
    <dbReference type="NCBI Taxonomy" id="7897"/>
    <lineage>
        <taxon>Eukaryota</taxon>
        <taxon>Metazoa</taxon>
        <taxon>Chordata</taxon>
        <taxon>Craniata</taxon>
        <taxon>Vertebrata</taxon>
        <taxon>Euteleostomi</taxon>
        <taxon>Coelacanthiformes</taxon>
        <taxon>Coelacanthidae</taxon>
        <taxon>Latimeria</taxon>
    </lineage>
</organism>
<dbReference type="Ensembl" id="ENSLACT00000025941.1">
    <property type="protein sequence ID" value="ENSLACP00000023095.1"/>
    <property type="gene ID" value="ENSLACG00000022195.1"/>
</dbReference>
<dbReference type="SMART" id="SM00239">
    <property type="entry name" value="C2"/>
    <property type="match status" value="1"/>
</dbReference>
<dbReference type="EMBL" id="AFYH01239828">
    <property type="status" value="NOT_ANNOTATED_CDS"/>
    <property type="molecule type" value="Genomic_DNA"/>
</dbReference>
<dbReference type="Pfam" id="PF00168">
    <property type="entry name" value="C2"/>
    <property type="match status" value="1"/>
</dbReference>
<dbReference type="STRING" id="7897.ENSLACP00000023095"/>
<dbReference type="PROSITE" id="PS51412">
    <property type="entry name" value="MACPF_2"/>
    <property type="match status" value="1"/>
</dbReference>